<protein>
    <submittedName>
        <fullName evidence="1">Uncharacterized protein</fullName>
    </submittedName>
</protein>
<reference evidence="1 2" key="1">
    <citation type="journal article" date="2018" name="Nat. Ecol. Evol.">
        <title>Pezizomycetes genomes reveal the molecular basis of ectomycorrhizal truffle lifestyle.</title>
        <authorList>
            <person name="Murat C."/>
            <person name="Payen T."/>
            <person name="Noel B."/>
            <person name="Kuo A."/>
            <person name="Morin E."/>
            <person name="Chen J."/>
            <person name="Kohler A."/>
            <person name="Krizsan K."/>
            <person name="Balestrini R."/>
            <person name="Da Silva C."/>
            <person name="Montanini B."/>
            <person name="Hainaut M."/>
            <person name="Levati E."/>
            <person name="Barry K.W."/>
            <person name="Belfiori B."/>
            <person name="Cichocki N."/>
            <person name="Clum A."/>
            <person name="Dockter R.B."/>
            <person name="Fauchery L."/>
            <person name="Guy J."/>
            <person name="Iotti M."/>
            <person name="Le Tacon F."/>
            <person name="Lindquist E.A."/>
            <person name="Lipzen A."/>
            <person name="Malagnac F."/>
            <person name="Mello A."/>
            <person name="Molinier V."/>
            <person name="Miyauchi S."/>
            <person name="Poulain J."/>
            <person name="Riccioni C."/>
            <person name="Rubini A."/>
            <person name="Sitrit Y."/>
            <person name="Splivallo R."/>
            <person name="Traeger S."/>
            <person name="Wang M."/>
            <person name="Zifcakova L."/>
            <person name="Wipf D."/>
            <person name="Zambonelli A."/>
            <person name="Paolocci F."/>
            <person name="Nowrousian M."/>
            <person name="Ottonello S."/>
            <person name="Baldrian P."/>
            <person name="Spatafora J.W."/>
            <person name="Henrissat B."/>
            <person name="Nagy L.G."/>
            <person name="Aury J.M."/>
            <person name="Wincker P."/>
            <person name="Grigoriev I.V."/>
            <person name="Bonfante P."/>
            <person name="Martin F.M."/>
        </authorList>
    </citation>
    <scope>NUCLEOTIDE SEQUENCE [LARGE SCALE GENOMIC DNA]</scope>
    <source>
        <strain evidence="1 2">RN42</strain>
    </source>
</reference>
<keyword evidence="2" id="KW-1185">Reference proteome</keyword>
<organism evidence="1 2">
    <name type="scientific">Ascobolus immersus RN42</name>
    <dbReference type="NCBI Taxonomy" id="1160509"/>
    <lineage>
        <taxon>Eukaryota</taxon>
        <taxon>Fungi</taxon>
        <taxon>Dikarya</taxon>
        <taxon>Ascomycota</taxon>
        <taxon>Pezizomycotina</taxon>
        <taxon>Pezizomycetes</taxon>
        <taxon>Pezizales</taxon>
        <taxon>Ascobolaceae</taxon>
        <taxon>Ascobolus</taxon>
    </lineage>
</organism>
<dbReference type="EMBL" id="ML119709">
    <property type="protein sequence ID" value="RPA78572.1"/>
    <property type="molecule type" value="Genomic_DNA"/>
</dbReference>
<name>A0A3N4HXI6_ASCIM</name>
<accession>A0A3N4HXI6</accession>
<dbReference type="Proteomes" id="UP000275078">
    <property type="component" value="Unassembled WGS sequence"/>
</dbReference>
<gene>
    <name evidence="1" type="ORF">BJ508DRAFT_309064</name>
</gene>
<proteinExistence type="predicted"/>
<evidence type="ECO:0000313" key="2">
    <source>
        <dbReference type="Proteomes" id="UP000275078"/>
    </source>
</evidence>
<dbReference type="AlphaFoldDB" id="A0A3N4HXI6"/>
<sequence length="108" mass="11919">MSELLADLHISINPRVKIEGPVGMVVNITTENADSVTAVVKVDKIFDAGSLDINMKYPQNYEFDLALLKPSKSFRIAGPVPTGFYPADEIPFKQRLQLKYAAIAILLL</sequence>
<evidence type="ECO:0000313" key="1">
    <source>
        <dbReference type="EMBL" id="RPA78572.1"/>
    </source>
</evidence>